<organism evidence="2 3">
    <name type="scientific">Hymenobacter humi</name>
    <dbReference type="NCBI Taxonomy" id="1411620"/>
    <lineage>
        <taxon>Bacteria</taxon>
        <taxon>Pseudomonadati</taxon>
        <taxon>Bacteroidota</taxon>
        <taxon>Cytophagia</taxon>
        <taxon>Cytophagales</taxon>
        <taxon>Hymenobacteraceae</taxon>
        <taxon>Hymenobacter</taxon>
    </lineage>
</organism>
<evidence type="ECO:0000313" key="3">
    <source>
        <dbReference type="Proteomes" id="UP001596513"/>
    </source>
</evidence>
<dbReference type="InterPro" id="IPR014982">
    <property type="entry name" value="GSCFA"/>
</dbReference>
<accession>A0ABW2U6S8</accession>
<dbReference type="EMBL" id="JBHTEK010000001">
    <property type="protein sequence ID" value="MFC7667945.1"/>
    <property type="molecule type" value="Genomic_DNA"/>
</dbReference>
<keyword evidence="3" id="KW-1185">Reference proteome</keyword>
<feature type="domain" description="GSCFA" evidence="1">
    <location>
        <begin position="20"/>
        <end position="105"/>
    </location>
</feature>
<dbReference type="Proteomes" id="UP001596513">
    <property type="component" value="Unassembled WGS sequence"/>
</dbReference>
<sequence>MFRTELSIAPATDQLPRTARVLTMGSCFADSIGSRLLANKVEALVNPLAPCSSPWRWPSLLRAAAGEEVDWQQHLVEARGRWQSYDLHGSIGADSPVELLQAIQEPGAPHGRVPAPGRCGAAHAGHGLGLPPARNWRAG</sequence>
<proteinExistence type="predicted"/>
<evidence type="ECO:0000313" key="2">
    <source>
        <dbReference type="EMBL" id="MFC7667945.1"/>
    </source>
</evidence>
<gene>
    <name evidence="2" type="ORF">ACFQT0_11540</name>
</gene>
<protein>
    <submittedName>
        <fullName evidence="2">GSCFA domain-containing protein</fullName>
    </submittedName>
</protein>
<name>A0ABW2U6S8_9BACT</name>
<evidence type="ECO:0000259" key="1">
    <source>
        <dbReference type="Pfam" id="PF08885"/>
    </source>
</evidence>
<comment type="caution">
    <text evidence="2">The sequence shown here is derived from an EMBL/GenBank/DDBJ whole genome shotgun (WGS) entry which is preliminary data.</text>
</comment>
<dbReference type="Pfam" id="PF08885">
    <property type="entry name" value="GSCFA"/>
    <property type="match status" value="1"/>
</dbReference>
<reference evidence="3" key="1">
    <citation type="journal article" date="2019" name="Int. J. Syst. Evol. Microbiol.">
        <title>The Global Catalogue of Microorganisms (GCM) 10K type strain sequencing project: providing services to taxonomists for standard genome sequencing and annotation.</title>
        <authorList>
            <consortium name="The Broad Institute Genomics Platform"/>
            <consortium name="The Broad Institute Genome Sequencing Center for Infectious Disease"/>
            <person name="Wu L."/>
            <person name="Ma J."/>
        </authorList>
    </citation>
    <scope>NUCLEOTIDE SEQUENCE [LARGE SCALE GENOMIC DNA]</scope>
    <source>
        <strain evidence="3">JCM 19635</strain>
    </source>
</reference>
<dbReference type="RefSeq" id="WP_380202867.1">
    <property type="nucleotide sequence ID" value="NZ_JBHTEK010000001.1"/>
</dbReference>